<evidence type="ECO:0000313" key="3">
    <source>
        <dbReference type="Proteomes" id="UP000265719"/>
    </source>
</evidence>
<dbReference type="KEGG" id="thao:NI17_002175"/>
<proteinExistence type="predicted"/>
<dbReference type="Pfam" id="PF10944">
    <property type="entry name" value="DUF2630"/>
    <property type="match status" value="1"/>
</dbReference>
<name>A0A399G359_9ACTN</name>
<reference evidence="2" key="1">
    <citation type="submission" date="2020-10" db="EMBL/GenBank/DDBJ databases">
        <title>De novo genome project of the cellulose decomposer Thermobifida halotolerans type strain.</title>
        <authorList>
            <person name="Nagy I."/>
            <person name="Horvath B."/>
            <person name="Kukolya J."/>
            <person name="Nagy I."/>
            <person name="Orsini M."/>
        </authorList>
    </citation>
    <scope>NUCLEOTIDE SEQUENCE</scope>
    <source>
        <strain evidence="2">DSM 44931</strain>
    </source>
</reference>
<gene>
    <name evidence="2" type="ORF">NI17_002175</name>
</gene>
<dbReference type="Proteomes" id="UP000265719">
    <property type="component" value="Chromosome"/>
</dbReference>
<accession>A0A399G359</accession>
<evidence type="ECO:0000313" key="2">
    <source>
        <dbReference type="EMBL" id="UOE20079.1"/>
    </source>
</evidence>
<organism evidence="2 3">
    <name type="scientific">Thermobifida halotolerans</name>
    <dbReference type="NCBI Taxonomy" id="483545"/>
    <lineage>
        <taxon>Bacteria</taxon>
        <taxon>Bacillati</taxon>
        <taxon>Actinomycetota</taxon>
        <taxon>Actinomycetes</taxon>
        <taxon>Streptosporangiales</taxon>
        <taxon>Nocardiopsidaceae</taxon>
        <taxon>Thermobifida</taxon>
    </lineage>
</organism>
<sequence length="84" mass="10274">MNESHTREAEIIQRIGALVTEERDLREQHEHRLTPAERDRIRELERALDQCWDLLRQRRAREEFGQNPEEAQPRPKTQVEEYRQ</sequence>
<dbReference type="OrthoDB" id="7376174at2"/>
<evidence type="ECO:0000256" key="1">
    <source>
        <dbReference type="SAM" id="MobiDB-lite"/>
    </source>
</evidence>
<dbReference type="EMBL" id="CP063196">
    <property type="protein sequence ID" value="UOE20079.1"/>
    <property type="molecule type" value="Genomic_DNA"/>
</dbReference>
<feature type="compositionally biased region" description="Basic and acidic residues" evidence="1">
    <location>
        <begin position="71"/>
        <end position="84"/>
    </location>
</feature>
<dbReference type="RefSeq" id="WP_068692577.1">
    <property type="nucleotide sequence ID" value="NZ_CP063196.1"/>
</dbReference>
<protein>
    <submittedName>
        <fullName evidence="2">DUF2630 family protein</fullName>
    </submittedName>
</protein>
<feature type="region of interest" description="Disordered" evidence="1">
    <location>
        <begin position="62"/>
        <end position="84"/>
    </location>
</feature>
<dbReference type="AlphaFoldDB" id="A0A399G359"/>
<dbReference type="InterPro" id="IPR020311">
    <property type="entry name" value="Uncharacterised_Rv0898c"/>
</dbReference>
<keyword evidence="3" id="KW-1185">Reference proteome</keyword>